<dbReference type="PROSITE" id="PS00389">
    <property type="entry name" value="ATPASE_DELTA"/>
    <property type="match status" value="1"/>
</dbReference>
<gene>
    <name evidence="8" type="primary">atpH</name>
    <name evidence="9" type="ORF">BleG1_3714</name>
</gene>
<dbReference type="PATRIC" id="fig|1246626.3.peg.3709"/>
<evidence type="ECO:0000256" key="4">
    <source>
        <dbReference type="ARBA" id="ARBA00023065"/>
    </source>
</evidence>
<keyword evidence="3 8" id="KW-0375">Hydrogen ion transport</keyword>
<evidence type="ECO:0000256" key="8">
    <source>
        <dbReference type="HAMAP-Rule" id="MF_01416"/>
    </source>
</evidence>
<evidence type="ECO:0000313" key="10">
    <source>
        <dbReference type="Proteomes" id="UP000027142"/>
    </source>
</evidence>
<comment type="function">
    <text evidence="8">This protein is part of the stalk that links CF(0) to CF(1). It either transmits conformational changes from CF(0) to CF(1) or is implicated in proton conduction.</text>
</comment>
<evidence type="ECO:0000256" key="6">
    <source>
        <dbReference type="ARBA" id="ARBA00023196"/>
    </source>
</evidence>
<comment type="function">
    <text evidence="8">F(1)F(0) ATP synthase produces ATP from ADP in the presence of a proton or sodium gradient. F-type ATPases consist of two structural domains, F(1) containing the extramembraneous catalytic core and F(0) containing the membrane proton channel, linked together by a central stalk and a peripheral stalk. During catalysis, ATP synthesis in the catalytic domain of F(1) is coupled via a rotary mechanism of the central stalk subunits to proton translocation.</text>
</comment>
<reference evidence="9 10" key="1">
    <citation type="journal article" date="2014" name="Gene">
        <title>A comparative genomic analysis of the alkalitolerant soil bacterium Bacillus lehensis G1.</title>
        <authorList>
            <person name="Noor Y.M."/>
            <person name="Samsulrizal N.H."/>
            <person name="Jema'on N.A."/>
            <person name="Low K.O."/>
            <person name="Ramli A.N."/>
            <person name="Alias N.I."/>
            <person name="Damis S.I."/>
            <person name="Fuzi S.F."/>
            <person name="Isa M.N."/>
            <person name="Murad A.M."/>
            <person name="Raih M.F."/>
            <person name="Bakar F.D."/>
            <person name="Najimudin N."/>
            <person name="Mahadi N.M."/>
            <person name="Illias R.M."/>
        </authorList>
    </citation>
    <scope>NUCLEOTIDE SEQUENCE [LARGE SCALE GENOMIC DNA]</scope>
    <source>
        <strain evidence="9 10">G1</strain>
    </source>
</reference>
<dbReference type="RefSeq" id="WP_038484060.1">
    <property type="nucleotide sequence ID" value="NZ_CP003923.1"/>
</dbReference>
<keyword evidence="2 8" id="KW-0813">Transport</keyword>
<keyword evidence="10" id="KW-1185">Reference proteome</keyword>
<dbReference type="Proteomes" id="UP000027142">
    <property type="component" value="Chromosome"/>
</dbReference>
<dbReference type="Pfam" id="PF00213">
    <property type="entry name" value="OSCP"/>
    <property type="match status" value="1"/>
</dbReference>
<dbReference type="eggNOG" id="COG0712">
    <property type="taxonomic scope" value="Bacteria"/>
</dbReference>
<dbReference type="HOGENOM" id="CLU_085114_4_1_9"/>
<keyword evidence="8" id="KW-1003">Cell membrane</keyword>
<evidence type="ECO:0000256" key="5">
    <source>
        <dbReference type="ARBA" id="ARBA00023136"/>
    </source>
</evidence>
<dbReference type="InterPro" id="IPR000711">
    <property type="entry name" value="ATPase_OSCP/dsu"/>
</dbReference>
<dbReference type="InterPro" id="IPR020781">
    <property type="entry name" value="ATPase_OSCP/d_CS"/>
</dbReference>
<dbReference type="OrthoDB" id="9802471at2"/>
<dbReference type="GO" id="GO:0045259">
    <property type="term" value="C:proton-transporting ATP synthase complex"/>
    <property type="evidence" value="ECO:0007669"/>
    <property type="project" value="UniProtKB-KW"/>
</dbReference>
<dbReference type="AlphaFoldDB" id="A0A060LYD8"/>
<dbReference type="Gene3D" id="1.10.520.20">
    <property type="entry name" value="N-terminal domain of the delta subunit of the F1F0-ATP synthase"/>
    <property type="match status" value="1"/>
</dbReference>
<evidence type="ECO:0000313" key="9">
    <source>
        <dbReference type="EMBL" id="AIC96261.1"/>
    </source>
</evidence>
<dbReference type="EMBL" id="CP003923">
    <property type="protein sequence ID" value="AIC96261.1"/>
    <property type="molecule type" value="Genomic_DNA"/>
</dbReference>
<dbReference type="NCBIfam" id="TIGR01145">
    <property type="entry name" value="ATP_synt_delta"/>
    <property type="match status" value="1"/>
</dbReference>
<protein>
    <recommendedName>
        <fullName evidence="8">ATP synthase subunit delta</fullName>
    </recommendedName>
    <alternativeName>
        <fullName evidence="8">ATP synthase F(1) sector subunit delta</fullName>
    </alternativeName>
    <alternativeName>
        <fullName evidence="8">F-type ATPase subunit delta</fullName>
        <shortName evidence="8">F-ATPase subunit delta</shortName>
    </alternativeName>
</protein>
<evidence type="ECO:0000256" key="3">
    <source>
        <dbReference type="ARBA" id="ARBA00022781"/>
    </source>
</evidence>
<organism evidence="9 10">
    <name type="scientific">Shouchella lehensis G1</name>
    <dbReference type="NCBI Taxonomy" id="1246626"/>
    <lineage>
        <taxon>Bacteria</taxon>
        <taxon>Bacillati</taxon>
        <taxon>Bacillota</taxon>
        <taxon>Bacilli</taxon>
        <taxon>Bacillales</taxon>
        <taxon>Bacillaceae</taxon>
        <taxon>Shouchella</taxon>
    </lineage>
</organism>
<keyword evidence="4 8" id="KW-0406">Ion transport</keyword>
<dbReference type="PANTHER" id="PTHR11910">
    <property type="entry name" value="ATP SYNTHASE DELTA CHAIN"/>
    <property type="match status" value="1"/>
</dbReference>
<evidence type="ECO:0000256" key="7">
    <source>
        <dbReference type="ARBA" id="ARBA00023310"/>
    </source>
</evidence>
<keyword evidence="6 8" id="KW-0139">CF(1)</keyword>
<comment type="subcellular location">
    <subcellularLocation>
        <location evidence="8">Cell membrane</location>
        <topology evidence="8">Peripheral membrane protein</topology>
    </subcellularLocation>
    <subcellularLocation>
        <location evidence="1">Membrane</location>
    </subcellularLocation>
</comment>
<keyword evidence="7 8" id="KW-0066">ATP synthesis</keyword>
<dbReference type="SUPFAM" id="SSF47928">
    <property type="entry name" value="N-terminal domain of the delta subunit of the F1F0-ATP synthase"/>
    <property type="match status" value="1"/>
</dbReference>
<name>A0A060LYD8_9BACI</name>
<evidence type="ECO:0000256" key="2">
    <source>
        <dbReference type="ARBA" id="ARBA00022448"/>
    </source>
</evidence>
<evidence type="ECO:0000256" key="1">
    <source>
        <dbReference type="ARBA" id="ARBA00004370"/>
    </source>
</evidence>
<accession>A0A060LYD8</accession>
<keyword evidence="5 8" id="KW-0472">Membrane</keyword>
<proteinExistence type="inferred from homology"/>
<dbReference type="HAMAP" id="MF_01416">
    <property type="entry name" value="ATP_synth_delta_bact"/>
    <property type="match status" value="1"/>
</dbReference>
<sequence length="181" mass="19993">MSNKAVANRYAVALFELGVSKGQANEYEQDLALVRDVFVQTPELLKVLETPGLSQERKAQVIKQSFQGNVQETTLALLLTLVEKNRYTTMPELLSEYKRLNNELKGIAEATVYSAKPISDSEKEQVAVVFAPKVGKRSLEVTNVVQEQLVGGIKVRIGDRVYDGSVKGQLDRLEKGILAGK</sequence>
<dbReference type="KEGG" id="ble:BleG1_3714"/>
<dbReference type="NCBIfam" id="NF004403">
    <property type="entry name" value="PRK05758.2-4"/>
    <property type="match status" value="1"/>
</dbReference>
<dbReference type="PRINTS" id="PR00125">
    <property type="entry name" value="ATPASEDELTA"/>
</dbReference>
<comment type="similarity">
    <text evidence="8">Belongs to the ATPase delta chain family.</text>
</comment>
<dbReference type="InterPro" id="IPR026015">
    <property type="entry name" value="ATP_synth_OSCP/delta_N_sf"/>
</dbReference>
<dbReference type="STRING" id="1246626.BleG1_3714"/>
<dbReference type="GO" id="GO:0005886">
    <property type="term" value="C:plasma membrane"/>
    <property type="evidence" value="ECO:0007669"/>
    <property type="project" value="UniProtKB-SubCell"/>
</dbReference>
<dbReference type="GO" id="GO:0046933">
    <property type="term" value="F:proton-transporting ATP synthase activity, rotational mechanism"/>
    <property type="evidence" value="ECO:0007669"/>
    <property type="project" value="UniProtKB-UniRule"/>
</dbReference>